<evidence type="ECO:0000313" key="3">
    <source>
        <dbReference type="Proteomes" id="UP000482960"/>
    </source>
</evidence>
<evidence type="ECO:0008006" key="4">
    <source>
        <dbReference type="Google" id="ProtNLM"/>
    </source>
</evidence>
<dbReference type="Gene3D" id="1.20.58.480">
    <property type="match status" value="1"/>
</dbReference>
<dbReference type="GO" id="GO:0020037">
    <property type="term" value="F:heme binding"/>
    <property type="evidence" value="ECO:0007669"/>
    <property type="project" value="InterPro"/>
</dbReference>
<dbReference type="EMBL" id="BLPG01000001">
    <property type="protein sequence ID" value="GFJ93132.1"/>
    <property type="molecule type" value="Genomic_DNA"/>
</dbReference>
<dbReference type="GO" id="GO:0019441">
    <property type="term" value="P:L-tryptophan catabolic process to kynurenine"/>
    <property type="evidence" value="ECO:0007669"/>
    <property type="project" value="InterPro"/>
</dbReference>
<dbReference type="RefSeq" id="WP_173079831.1">
    <property type="nucleotide sequence ID" value="NZ_BLPG01000001.1"/>
</dbReference>
<feature type="region of interest" description="Disordered" evidence="1">
    <location>
        <begin position="406"/>
        <end position="440"/>
    </location>
</feature>
<gene>
    <name evidence="2" type="ORF">Prum_067740</name>
</gene>
<dbReference type="GO" id="GO:0019442">
    <property type="term" value="P:L-tryptophan catabolic process to acetyl-CoA"/>
    <property type="evidence" value="ECO:0007669"/>
    <property type="project" value="TreeGrafter"/>
</dbReference>
<proteinExistence type="predicted"/>
<dbReference type="Proteomes" id="UP000482960">
    <property type="component" value="Unassembled WGS sequence"/>
</dbReference>
<dbReference type="InterPro" id="IPR004981">
    <property type="entry name" value="Trp_2_3_dOase"/>
</dbReference>
<dbReference type="SUPFAM" id="SSF140959">
    <property type="entry name" value="Indolic compounds 2,3-dioxygenase-like"/>
    <property type="match status" value="1"/>
</dbReference>
<feature type="compositionally biased region" description="Basic and acidic residues" evidence="1">
    <location>
        <begin position="428"/>
        <end position="440"/>
    </location>
</feature>
<dbReference type="Pfam" id="PF03301">
    <property type="entry name" value="Trp_dioxygenase"/>
    <property type="match status" value="1"/>
</dbReference>
<dbReference type="GO" id="GO:0004833">
    <property type="term" value="F:L-tryptophan 2,3-dioxygenase activity"/>
    <property type="evidence" value="ECO:0007669"/>
    <property type="project" value="InterPro"/>
</dbReference>
<protein>
    <recommendedName>
        <fullName evidence="4">Tryptophan 2,3-dioxygenase</fullName>
    </recommendedName>
</protein>
<dbReference type="AlphaFoldDB" id="A0A6V8L795"/>
<dbReference type="InterPro" id="IPR037217">
    <property type="entry name" value="Trp/Indoleamine_2_3_dOase-like"/>
</dbReference>
<accession>A0A6V8L795</accession>
<comment type="caution">
    <text evidence="2">The sequence shown here is derived from an EMBL/GenBank/DDBJ whole genome shotgun (WGS) entry which is preliminary data.</text>
</comment>
<keyword evidence="3" id="KW-1185">Reference proteome</keyword>
<organism evidence="2 3">
    <name type="scientific">Phytohabitans rumicis</name>
    <dbReference type="NCBI Taxonomy" id="1076125"/>
    <lineage>
        <taxon>Bacteria</taxon>
        <taxon>Bacillati</taxon>
        <taxon>Actinomycetota</taxon>
        <taxon>Actinomycetes</taxon>
        <taxon>Micromonosporales</taxon>
        <taxon>Micromonosporaceae</taxon>
    </lineage>
</organism>
<reference evidence="2 3" key="2">
    <citation type="submission" date="2020-03" db="EMBL/GenBank/DDBJ databases">
        <authorList>
            <person name="Ichikawa N."/>
            <person name="Kimura A."/>
            <person name="Kitahashi Y."/>
            <person name="Uohara A."/>
        </authorList>
    </citation>
    <scope>NUCLEOTIDE SEQUENCE [LARGE SCALE GENOMIC DNA]</scope>
    <source>
        <strain evidence="2 3">NBRC 108638</strain>
    </source>
</reference>
<dbReference type="GO" id="GO:0046872">
    <property type="term" value="F:metal ion binding"/>
    <property type="evidence" value="ECO:0007669"/>
    <property type="project" value="InterPro"/>
</dbReference>
<dbReference type="PANTHER" id="PTHR10138:SF0">
    <property type="entry name" value="TRYPTOPHAN 2,3-DIOXYGENASE"/>
    <property type="match status" value="1"/>
</dbReference>
<reference evidence="2 3" key="1">
    <citation type="submission" date="2020-03" db="EMBL/GenBank/DDBJ databases">
        <title>Whole genome shotgun sequence of Phytohabitans rumicis NBRC 108638.</title>
        <authorList>
            <person name="Komaki H."/>
            <person name="Tamura T."/>
        </authorList>
    </citation>
    <scope>NUCLEOTIDE SEQUENCE [LARGE SCALE GENOMIC DNA]</scope>
    <source>
        <strain evidence="2 3">NBRC 108638</strain>
    </source>
</reference>
<evidence type="ECO:0000256" key="1">
    <source>
        <dbReference type="SAM" id="MobiDB-lite"/>
    </source>
</evidence>
<name>A0A6V8L795_9ACTN</name>
<dbReference type="PANTHER" id="PTHR10138">
    <property type="entry name" value="TRYPTOPHAN 2,3-DIOXYGENASE"/>
    <property type="match status" value="1"/>
</dbReference>
<sequence length="440" mass="49003">MHELYCWSATGRDPVTFPYTDVLRDFHLAGKQFVATDVLTVLHNIRTSLPSDVETSAELRRLRRFLDIALDKFDHRYDYRTYIAVDLLPLPALDQPGPDAAIALRDRDRVVSRLLGDALRFELAAADKTTDMLPRMRPDPQLVTTRTQAGIRALAPILSRLGRTGPLRGHSPASAVRLIWSAIDADLQAGERLDLALTMLPVDLLHDEYLFIRVLQAWEATFALLALDLSAAVTALRIGNAEQAAQRLDAASTVLRESLALNSLIKTMQPSAFHSFRTYTEGASAIQSPRYKLVESLCRRPDEARLDSVAYRSVPDVRKRVLAGHATLDEAYHHYGSALADDANRRITRAMAGFAAASLQWRRAHHRLAVRYLGDQRGTGDTAGPEYLRAVSGIPVFHHLPAPARALRDGRTRRPARSHRPGAAWPPTEKRRDRPANAHA</sequence>
<evidence type="ECO:0000313" key="2">
    <source>
        <dbReference type="EMBL" id="GFJ93132.1"/>
    </source>
</evidence>